<dbReference type="PANTHER" id="PTHR11103">
    <property type="entry name" value="SLR1189 PROTEIN"/>
    <property type="match status" value="1"/>
</dbReference>
<evidence type="ECO:0000256" key="5">
    <source>
        <dbReference type="PROSITE-ProRule" id="PRU00333"/>
    </source>
</evidence>
<gene>
    <name evidence="7" type="ORF">HOLleu_35266</name>
</gene>
<dbReference type="SUPFAM" id="SSF82282">
    <property type="entry name" value="Homocysteine S-methyltransferase"/>
    <property type="match status" value="1"/>
</dbReference>
<dbReference type="InterPro" id="IPR003726">
    <property type="entry name" value="HCY_dom"/>
</dbReference>
<evidence type="ECO:0000313" key="8">
    <source>
        <dbReference type="Proteomes" id="UP001152320"/>
    </source>
</evidence>
<evidence type="ECO:0000256" key="2">
    <source>
        <dbReference type="ARBA" id="ARBA00022679"/>
    </source>
</evidence>
<organism evidence="7 8">
    <name type="scientific">Holothuria leucospilota</name>
    <name type="common">Black long sea cucumber</name>
    <name type="synonym">Mertensiothuria leucospilota</name>
    <dbReference type="NCBI Taxonomy" id="206669"/>
    <lineage>
        <taxon>Eukaryota</taxon>
        <taxon>Metazoa</taxon>
        <taxon>Echinodermata</taxon>
        <taxon>Eleutherozoa</taxon>
        <taxon>Echinozoa</taxon>
        <taxon>Holothuroidea</taxon>
        <taxon>Aspidochirotacea</taxon>
        <taxon>Aspidochirotida</taxon>
        <taxon>Holothuriidae</taxon>
        <taxon>Holothuria</taxon>
    </lineage>
</organism>
<dbReference type="InterPro" id="IPR036589">
    <property type="entry name" value="HCY_dom_sf"/>
</dbReference>
<reference evidence="7" key="1">
    <citation type="submission" date="2021-10" db="EMBL/GenBank/DDBJ databases">
        <title>Tropical sea cucumber genome reveals ecological adaptation and Cuvierian tubules defense mechanism.</title>
        <authorList>
            <person name="Chen T."/>
        </authorList>
    </citation>
    <scope>NUCLEOTIDE SEQUENCE</scope>
    <source>
        <strain evidence="7">Nanhai2018</strain>
        <tissue evidence="7">Muscle</tissue>
    </source>
</reference>
<keyword evidence="4 5" id="KW-0479">Metal-binding</keyword>
<accession>A0A9Q1BH94</accession>
<dbReference type="GO" id="GO:0032259">
    <property type="term" value="P:methylation"/>
    <property type="evidence" value="ECO:0007669"/>
    <property type="project" value="UniProtKB-KW"/>
</dbReference>
<proteinExistence type="predicted"/>
<dbReference type="Pfam" id="PF02574">
    <property type="entry name" value="S-methyl_trans"/>
    <property type="match status" value="1"/>
</dbReference>
<feature type="domain" description="Hcy-binding" evidence="6">
    <location>
        <begin position="6"/>
        <end position="317"/>
    </location>
</feature>
<keyword evidence="8" id="KW-1185">Reference proteome</keyword>
<evidence type="ECO:0000256" key="3">
    <source>
        <dbReference type="ARBA" id="ARBA00034478"/>
    </source>
</evidence>
<dbReference type="GO" id="GO:0009086">
    <property type="term" value="P:methionine biosynthetic process"/>
    <property type="evidence" value="ECO:0007669"/>
    <property type="project" value="InterPro"/>
</dbReference>
<dbReference type="PANTHER" id="PTHR11103:SF18">
    <property type="entry name" value="SLR1189 PROTEIN"/>
    <property type="match status" value="1"/>
</dbReference>
<dbReference type="InterPro" id="IPR017226">
    <property type="entry name" value="BHMT-like"/>
</dbReference>
<evidence type="ECO:0000259" key="6">
    <source>
        <dbReference type="PROSITE" id="PS50970"/>
    </source>
</evidence>
<comment type="pathway">
    <text evidence="3">Amino-acid biosynthesis; L-methionine biosynthesis via de novo pathway.</text>
</comment>
<feature type="binding site" evidence="4 5">
    <location>
        <position position="302"/>
    </location>
    <ligand>
        <name>Zn(2+)</name>
        <dbReference type="ChEBI" id="CHEBI:29105"/>
    </ligand>
</feature>
<feature type="binding site" evidence="4 5">
    <location>
        <position position="218"/>
    </location>
    <ligand>
        <name>Zn(2+)</name>
        <dbReference type="ChEBI" id="CHEBI:29105"/>
    </ligand>
</feature>
<comment type="caution">
    <text evidence="7">The sequence shown here is derived from an EMBL/GenBank/DDBJ whole genome shotgun (WGS) entry which is preliminary data.</text>
</comment>
<dbReference type="Gene3D" id="3.20.20.330">
    <property type="entry name" value="Homocysteine-binding-like domain"/>
    <property type="match status" value="1"/>
</dbReference>
<evidence type="ECO:0000256" key="1">
    <source>
        <dbReference type="ARBA" id="ARBA00022603"/>
    </source>
</evidence>
<dbReference type="PIRSF" id="PIRSF037505">
    <property type="entry name" value="Betaine_HMT"/>
    <property type="match status" value="1"/>
</dbReference>
<protein>
    <submittedName>
        <fullName evidence="7">Betaine--homocysteine S-methyltransferase 1</fullName>
    </submittedName>
</protein>
<sequence length="358" mass="40050">MAPVVGLLERLNKGEKVVVAEGYLFNFEKRCYLKAGPYVPTVVLEHPDLVKQLHEEFVRAGSDVVLAFTYYGNRQKMNLIDRAQDLEELNRSALRIARKCADETGTLMAGNISNTNAYNPADPNNRENLKGIFKEQIQWAVEEGADFIVAETFMVFDEAMIALESIKEYGQGLPCVVTLALMHNPAEDGEERTVDGVKVTEAMKRLEASGADVIGLNCVRGPETTVGIMEKVKKSGVKAHLAAVPVPYRTNEKAPIFMLLKDPKTGKRVFPLNLDCFMCTTDDIFEFGRRCDEIGISYIGVCCGNTAHYTRTLCESIGRTPPASKYSPNMNLHCVFGDEDHTHKYRKEQSEKLQRQKE</sequence>
<evidence type="ECO:0000256" key="4">
    <source>
        <dbReference type="PIRSR" id="PIRSR037505-2"/>
    </source>
</evidence>
<dbReference type="AlphaFoldDB" id="A0A9Q1BH94"/>
<feature type="binding site" evidence="4 5">
    <location>
        <position position="303"/>
    </location>
    <ligand>
        <name>Zn(2+)</name>
        <dbReference type="ChEBI" id="CHEBI:29105"/>
    </ligand>
</feature>
<keyword evidence="1 5" id="KW-0489">Methyltransferase</keyword>
<keyword evidence="4 5" id="KW-0862">Zinc</keyword>
<dbReference type="EMBL" id="JAIZAY010000018">
    <property type="protein sequence ID" value="KAJ8025144.1"/>
    <property type="molecule type" value="Genomic_DNA"/>
</dbReference>
<comment type="cofactor">
    <cofactor evidence="4">
        <name>Zn(2+)</name>
        <dbReference type="ChEBI" id="CHEBI:29105"/>
    </cofactor>
    <text evidence="4">Binds 1 zinc ion per subunit.</text>
</comment>
<name>A0A9Q1BH94_HOLLE</name>
<evidence type="ECO:0000313" key="7">
    <source>
        <dbReference type="EMBL" id="KAJ8025144.1"/>
    </source>
</evidence>
<dbReference type="GO" id="GO:0008270">
    <property type="term" value="F:zinc ion binding"/>
    <property type="evidence" value="ECO:0007669"/>
    <property type="project" value="InterPro"/>
</dbReference>
<keyword evidence="2 5" id="KW-0808">Transferase</keyword>
<dbReference type="Proteomes" id="UP001152320">
    <property type="component" value="Chromosome 18"/>
</dbReference>
<dbReference type="GO" id="GO:0008168">
    <property type="term" value="F:methyltransferase activity"/>
    <property type="evidence" value="ECO:0007669"/>
    <property type="project" value="UniProtKB-UniRule"/>
</dbReference>
<dbReference type="PROSITE" id="PS50970">
    <property type="entry name" value="HCY"/>
    <property type="match status" value="1"/>
</dbReference>
<dbReference type="OrthoDB" id="261426at2759"/>